<dbReference type="SUPFAM" id="SSF57667">
    <property type="entry name" value="beta-beta-alpha zinc fingers"/>
    <property type="match status" value="1"/>
</dbReference>
<evidence type="ECO:0000313" key="9">
    <source>
        <dbReference type="Proteomes" id="UP000054359"/>
    </source>
</evidence>
<keyword evidence="4" id="KW-0862">Zinc</keyword>
<evidence type="ECO:0000256" key="6">
    <source>
        <dbReference type="SAM" id="MobiDB-lite"/>
    </source>
</evidence>
<dbReference type="InterPro" id="IPR036236">
    <property type="entry name" value="Znf_C2H2_sf"/>
</dbReference>
<evidence type="ECO:0000256" key="3">
    <source>
        <dbReference type="ARBA" id="ARBA00022771"/>
    </source>
</evidence>
<dbReference type="GO" id="GO:0010468">
    <property type="term" value="P:regulation of gene expression"/>
    <property type="evidence" value="ECO:0007669"/>
    <property type="project" value="TreeGrafter"/>
</dbReference>
<evidence type="ECO:0000313" key="8">
    <source>
        <dbReference type="EMBL" id="KFM68729.1"/>
    </source>
</evidence>
<dbReference type="PROSITE" id="PS50157">
    <property type="entry name" value="ZINC_FINGER_C2H2_2"/>
    <property type="match status" value="1"/>
</dbReference>
<keyword evidence="2" id="KW-0677">Repeat</keyword>
<dbReference type="InterPro" id="IPR013087">
    <property type="entry name" value="Znf_C2H2_type"/>
</dbReference>
<sequence>MHSTKILSPIKKQDGKAVHQMKKTSPAKLEDRKDDLIGMKLKNLKPQLAQSKVKIKSINKHETMLQKNISILEARTVLKISEKRKSEKSVNVDGKRLKCESDPDVGSKSMNFSISNVKKQNKSKIVYPKTHANYVCKFCCRRFHSVDLLREHAASHGNKPSHVCYLCNHQAGTFSALMTHYLKHSGTKGAKVENIYAKSRADFCNIQFNISSRPKSAVRCTHCRSSFPSREKLDSHNCPIALQKKEYNCAYCGHISSSVDEYRNHVQSHSVTPFKCSYCNFKLQTKKQLDKHYDVCKKRPKPKSITLQCDKCSVQCKSKKEFNLHIKTCDKPSDNVPQDLHCFQCNAKLKTKALYENHILTCKVDTKKEKSNTNL</sequence>
<keyword evidence="1" id="KW-0479">Metal-binding</keyword>
<dbReference type="GO" id="GO:0008270">
    <property type="term" value="F:zinc ion binding"/>
    <property type="evidence" value="ECO:0007669"/>
    <property type="project" value="UniProtKB-KW"/>
</dbReference>
<dbReference type="InterPro" id="IPR050688">
    <property type="entry name" value="Zinc_finger/UBP_domain"/>
</dbReference>
<dbReference type="GO" id="GO:0005634">
    <property type="term" value="C:nucleus"/>
    <property type="evidence" value="ECO:0007669"/>
    <property type="project" value="TreeGrafter"/>
</dbReference>
<dbReference type="PANTHER" id="PTHR24403:SF67">
    <property type="entry name" value="FI01116P-RELATED"/>
    <property type="match status" value="1"/>
</dbReference>
<evidence type="ECO:0000256" key="4">
    <source>
        <dbReference type="ARBA" id="ARBA00022833"/>
    </source>
</evidence>
<feature type="region of interest" description="Disordered" evidence="6">
    <location>
        <begin position="1"/>
        <end position="28"/>
    </location>
</feature>
<protein>
    <submittedName>
        <fullName evidence="8">Protein suppressor of hairy wing</fullName>
    </submittedName>
</protein>
<organism evidence="8 9">
    <name type="scientific">Stegodyphus mimosarum</name>
    <name type="common">African social velvet spider</name>
    <dbReference type="NCBI Taxonomy" id="407821"/>
    <lineage>
        <taxon>Eukaryota</taxon>
        <taxon>Metazoa</taxon>
        <taxon>Ecdysozoa</taxon>
        <taxon>Arthropoda</taxon>
        <taxon>Chelicerata</taxon>
        <taxon>Arachnida</taxon>
        <taxon>Araneae</taxon>
        <taxon>Araneomorphae</taxon>
        <taxon>Entelegynae</taxon>
        <taxon>Eresoidea</taxon>
        <taxon>Eresidae</taxon>
        <taxon>Stegodyphus</taxon>
    </lineage>
</organism>
<dbReference type="AlphaFoldDB" id="A0A087TUE0"/>
<feature type="non-terminal residue" evidence="8">
    <location>
        <position position="375"/>
    </location>
</feature>
<proteinExistence type="predicted"/>
<reference evidence="8 9" key="1">
    <citation type="submission" date="2013-11" db="EMBL/GenBank/DDBJ databases">
        <title>Genome sequencing of Stegodyphus mimosarum.</title>
        <authorList>
            <person name="Bechsgaard J."/>
        </authorList>
    </citation>
    <scope>NUCLEOTIDE SEQUENCE [LARGE SCALE GENOMIC DNA]</scope>
</reference>
<dbReference type="STRING" id="407821.A0A087TUE0"/>
<gene>
    <name evidence="8" type="ORF">X975_00123</name>
</gene>
<dbReference type="Gene3D" id="3.30.160.60">
    <property type="entry name" value="Classic Zinc Finger"/>
    <property type="match status" value="2"/>
</dbReference>
<dbReference type="SMART" id="SM00355">
    <property type="entry name" value="ZnF_C2H2"/>
    <property type="match status" value="7"/>
</dbReference>
<keyword evidence="3 5" id="KW-0863">Zinc-finger</keyword>
<feature type="domain" description="C2H2-type" evidence="7">
    <location>
        <begin position="134"/>
        <end position="161"/>
    </location>
</feature>
<evidence type="ECO:0000256" key="2">
    <source>
        <dbReference type="ARBA" id="ARBA00022737"/>
    </source>
</evidence>
<dbReference type="Proteomes" id="UP000054359">
    <property type="component" value="Unassembled WGS sequence"/>
</dbReference>
<dbReference type="PROSITE" id="PS00028">
    <property type="entry name" value="ZINC_FINGER_C2H2_1"/>
    <property type="match status" value="1"/>
</dbReference>
<name>A0A087TUE0_STEMI</name>
<evidence type="ECO:0000256" key="5">
    <source>
        <dbReference type="PROSITE-ProRule" id="PRU00042"/>
    </source>
</evidence>
<dbReference type="EMBL" id="KK116783">
    <property type="protein sequence ID" value="KFM68729.1"/>
    <property type="molecule type" value="Genomic_DNA"/>
</dbReference>
<dbReference type="OrthoDB" id="6418542at2759"/>
<dbReference type="PANTHER" id="PTHR24403">
    <property type="entry name" value="ZINC FINGER PROTEIN"/>
    <property type="match status" value="1"/>
</dbReference>
<evidence type="ECO:0000259" key="7">
    <source>
        <dbReference type="PROSITE" id="PS50157"/>
    </source>
</evidence>
<keyword evidence="9" id="KW-1185">Reference proteome</keyword>
<accession>A0A087TUE0</accession>
<evidence type="ECO:0000256" key="1">
    <source>
        <dbReference type="ARBA" id="ARBA00022723"/>
    </source>
</evidence>